<dbReference type="KEGG" id="lho:LOOC260_115190"/>
<comment type="catalytic activity">
    <reaction evidence="9 10">
        <text>XTP + H2O = XMP + diphosphate + H(+)</text>
        <dbReference type="Rhea" id="RHEA:28610"/>
        <dbReference type="ChEBI" id="CHEBI:15377"/>
        <dbReference type="ChEBI" id="CHEBI:15378"/>
        <dbReference type="ChEBI" id="CHEBI:33019"/>
        <dbReference type="ChEBI" id="CHEBI:57464"/>
        <dbReference type="ChEBI" id="CHEBI:61314"/>
        <dbReference type="EC" id="3.6.1.66"/>
    </reaction>
</comment>
<evidence type="ECO:0000313" key="12">
    <source>
        <dbReference type="EMBL" id="BAP86029.1"/>
    </source>
</evidence>
<dbReference type="PANTHER" id="PTHR11067:SF9">
    <property type="entry name" value="INOSINE TRIPHOSPHATE PYROPHOSPHATASE"/>
    <property type="match status" value="1"/>
</dbReference>
<dbReference type="AlphaFoldDB" id="A0A0A1GYK1"/>
<proteinExistence type="inferred from homology"/>
<dbReference type="STRING" id="1291742.LOOC260_115190"/>
<dbReference type="Proteomes" id="UP000031620">
    <property type="component" value="Chromosome"/>
</dbReference>
<dbReference type="Gene3D" id="3.90.950.10">
    <property type="match status" value="1"/>
</dbReference>
<feature type="binding site" evidence="10">
    <location>
        <position position="70"/>
    </location>
    <ligand>
        <name>Mg(2+)</name>
        <dbReference type="ChEBI" id="CHEBI:18420"/>
    </ligand>
</feature>
<keyword evidence="6 10" id="KW-0460">Magnesium</keyword>
<comment type="function">
    <text evidence="10">Pyrophosphatase that catalyzes the hydrolysis of nucleoside triphosphates to their monophosphate derivatives, with a high preference for the non-canonical purine nucleotides XTP (xanthosine triphosphate), dITP (deoxyinosine triphosphate) and ITP. Seems to function as a house-cleaning enzyme that removes non-canonical purine nucleotides from the nucleotide pool, thus preventing their incorporation into DNA/RNA and avoiding chromosomal lesions.</text>
</comment>
<keyword evidence="4 10" id="KW-0547">Nucleotide-binding</keyword>
<dbReference type="GO" id="GO:0017111">
    <property type="term" value="F:ribonucleoside triphosphate phosphatase activity"/>
    <property type="evidence" value="ECO:0007669"/>
    <property type="project" value="InterPro"/>
</dbReference>
<dbReference type="NCBIfam" id="NF011397">
    <property type="entry name" value="PRK14822.1"/>
    <property type="match status" value="1"/>
</dbReference>
<protein>
    <recommendedName>
        <fullName evidence="10">dITP/XTP pyrophosphatase</fullName>
        <ecNumber evidence="10">3.6.1.66</ecNumber>
    </recommendedName>
    <alternativeName>
        <fullName evidence="10">Non-canonical purine NTP pyrophosphatase</fullName>
    </alternativeName>
    <alternativeName>
        <fullName evidence="10">Non-standard purine NTP pyrophosphatase</fullName>
    </alternativeName>
    <alternativeName>
        <fullName evidence="10">Nucleoside-triphosphate diphosphatase</fullName>
    </alternativeName>
    <alternativeName>
        <fullName evidence="10">Nucleoside-triphosphate pyrophosphatase</fullName>
        <shortName evidence="10">NTPase</shortName>
    </alternativeName>
</protein>
<dbReference type="GO" id="GO:0046872">
    <property type="term" value="F:metal ion binding"/>
    <property type="evidence" value="ECO:0007669"/>
    <property type="project" value="UniProtKB-KW"/>
</dbReference>
<keyword evidence="7 10" id="KW-0546">Nucleotide metabolism</keyword>
<dbReference type="SUPFAM" id="SSF52972">
    <property type="entry name" value="ITPase-like"/>
    <property type="match status" value="1"/>
</dbReference>
<dbReference type="NCBIfam" id="TIGR00042">
    <property type="entry name" value="RdgB/HAM1 family non-canonical purine NTP pyrophosphatase"/>
    <property type="match status" value="1"/>
</dbReference>
<dbReference type="InterPro" id="IPR020922">
    <property type="entry name" value="dITP/XTP_pyrophosphatase"/>
</dbReference>
<evidence type="ECO:0000256" key="11">
    <source>
        <dbReference type="RuleBase" id="RU003781"/>
    </source>
</evidence>
<evidence type="ECO:0000313" key="13">
    <source>
        <dbReference type="Proteomes" id="UP000031620"/>
    </source>
</evidence>
<feature type="binding site" evidence="10">
    <location>
        <begin position="180"/>
        <end position="181"/>
    </location>
    <ligand>
        <name>substrate</name>
    </ligand>
</feature>
<reference evidence="12 13" key="1">
    <citation type="submission" date="2014-11" db="EMBL/GenBank/DDBJ databases">
        <title>Complete genome sequence and analysis of Lactobacillus hokkaidonensis LOOC260T.</title>
        <authorList>
            <person name="Tanizawa Y."/>
            <person name="Tohno M."/>
            <person name="Kaminuma E."/>
            <person name="Nakamura Y."/>
            <person name="Arita M."/>
        </authorList>
    </citation>
    <scope>NUCLEOTIDE SEQUENCE [LARGE SCALE GENOMIC DNA]</scope>
    <source>
        <strain evidence="12 13">LOOC260</strain>
    </source>
</reference>
<dbReference type="CDD" id="cd00515">
    <property type="entry name" value="HAM1"/>
    <property type="match status" value="1"/>
</dbReference>
<dbReference type="InterPro" id="IPR002637">
    <property type="entry name" value="RdgB/HAM1"/>
</dbReference>
<comment type="similarity">
    <text evidence="1 10 11">Belongs to the HAM1 NTPase family.</text>
</comment>
<dbReference type="GO" id="GO:0000166">
    <property type="term" value="F:nucleotide binding"/>
    <property type="evidence" value="ECO:0007669"/>
    <property type="project" value="UniProtKB-KW"/>
</dbReference>
<sequence length="199" mass="22195">MTTIVIATNNVNKAKEYREIMQSVGVKVKTLADFSHDFEINENGNTFEENALIKAQTVVNLTSLPVIADDSGLVVDALDGEPGIHSARYAGDHDDTANNHKLLQKLIDVPAKNRTAHFNTTLVALKPNGQKLVVNGRLDGLILTEPHGQNGFGYDPLFYVPQLQKTLAELTSTQKNEISHRGRAMKKLMEQFEEWWRQS</sequence>
<comment type="cofactor">
    <cofactor evidence="10">
        <name>Mg(2+)</name>
        <dbReference type="ChEBI" id="CHEBI:18420"/>
    </cofactor>
    <text evidence="10">Binds 1 Mg(2+) ion per subunit.</text>
</comment>
<keyword evidence="5 10" id="KW-0378">Hydrolase</keyword>
<evidence type="ECO:0000256" key="1">
    <source>
        <dbReference type="ARBA" id="ARBA00008023"/>
    </source>
</evidence>
<evidence type="ECO:0000256" key="9">
    <source>
        <dbReference type="ARBA" id="ARBA00052017"/>
    </source>
</evidence>
<evidence type="ECO:0000256" key="8">
    <source>
        <dbReference type="ARBA" id="ARBA00051875"/>
    </source>
</evidence>
<feature type="binding site" evidence="10">
    <location>
        <begin position="152"/>
        <end position="155"/>
    </location>
    <ligand>
        <name>substrate</name>
    </ligand>
</feature>
<evidence type="ECO:0000256" key="4">
    <source>
        <dbReference type="ARBA" id="ARBA00022741"/>
    </source>
</evidence>
<evidence type="ECO:0000256" key="10">
    <source>
        <dbReference type="HAMAP-Rule" id="MF_01405"/>
    </source>
</evidence>
<comment type="caution">
    <text evidence="10">Lacks conserved residue(s) required for the propagation of feature annotation.</text>
</comment>
<dbReference type="GO" id="GO:0036222">
    <property type="term" value="F:XTP diphosphatase activity"/>
    <property type="evidence" value="ECO:0007669"/>
    <property type="project" value="UniProtKB-UniRule"/>
</dbReference>
<comment type="catalytic activity">
    <reaction evidence="10">
        <text>ITP + H2O = IMP + diphosphate + H(+)</text>
        <dbReference type="Rhea" id="RHEA:29399"/>
        <dbReference type="ChEBI" id="CHEBI:15377"/>
        <dbReference type="ChEBI" id="CHEBI:15378"/>
        <dbReference type="ChEBI" id="CHEBI:33019"/>
        <dbReference type="ChEBI" id="CHEBI:58053"/>
        <dbReference type="ChEBI" id="CHEBI:61402"/>
        <dbReference type="EC" id="3.6.1.66"/>
    </reaction>
</comment>
<dbReference type="GO" id="GO:0009117">
    <property type="term" value="P:nucleotide metabolic process"/>
    <property type="evidence" value="ECO:0007669"/>
    <property type="project" value="UniProtKB-KW"/>
</dbReference>
<dbReference type="EC" id="3.6.1.66" evidence="10"/>
<feature type="active site" description="Proton acceptor" evidence="10">
    <location>
        <position position="70"/>
    </location>
</feature>
<evidence type="ECO:0000256" key="3">
    <source>
        <dbReference type="ARBA" id="ARBA00022723"/>
    </source>
</evidence>
<accession>A0A0A1GYK1</accession>
<dbReference type="RefSeq" id="WP_041094048.1">
    <property type="nucleotide sequence ID" value="NZ_AP014680.1"/>
</dbReference>
<gene>
    <name evidence="12" type="ORF">LOOC260_115190</name>
</gene>
<organism evidence="12 13">
    <name type="scientific">Paucilactobacillus hokkaidonensis JCM 18461</name>
    <dbReference type="NCBI Taxonomy" id="1291742"/>
    <lineage>
        <taxon>Bacteria</taxon>
        <taxon>Bacillati</taxon>
        <taxon>Bacillota</taxon>
        <taxon>Bacilli</taxon>
        <taxon>Lactobacillales</taxon>
        <taxon>Lactobacillaceae</taxon>
        <taxon>Paucilactobacillus</taxon>
    </lineage>
</organism>
<dbReference type="GO" id="GO:0009146">
    <property type="term" value="P:purine nucleoside triphosphate catabolic process"/>
    <property type="evidence" value="ECO:0007669"/>
    <property type="project" value="UniProtKB-UniRule"/>
</dbReference>
<comment type="subunit">
    <text evidence="2 10">Homodimer.</text>
</comment>
<evidence type="ECO:0000256" key="5">
    <source>
        <dbReference type="ARBA" id="ARBA00022801"/>
    </source>
</evidence>
<comment type="catalytic activity">
    <reaction evidence="8 10">
        <text>dITP + H2O = dIMP + diphosphate + H(+)</text>
        <dbReference type="Rhea" id="RHEA:28342"/>
        <dbReference type="ChEBI" id="CHEBI:15377"/>
        <dbReference type="ChEBI" id="CHEBI:15378"/>
        <dbReference type="ChEBI" id="CHEBI:33019"/>
        <dbReference type="ChEBI" id="CHEBI:61194"/>
        <dbReference type="ChEBI" id="CHEBI:61382"/>
        <dbReference type="EC" id="3.6.1.66"/>
    </reaction>
</comment>
<dbReference type="InterPro" id="IPR029001">
    <property type="entry name" value="ITPase-like_fam"/>
</dbReference>
<dbReference type="GO" id="GO:0005829">
    <property type="term" value="C:cytosol"/>
    <property type="evidence" value="ECO:0007669"/>
    <property type="project" value="TreeGrafter"/>
</dbReference>
<feature type="binding site" evidence="10">
    <location>
        <position position="175"/>
    </location>
    <ligand>
        <name>substrate</name>
    </ligand>
</feature>
<dbReference type="PANTHER" id="PTHR11067">
    <property type="entry name" value="INOSINE TRIPHOSPHATE PYROPHOSPHATASE/HAM1 PROTEIN"/>
    <property type="match status" value="1"/>
</dbReference>
<dbReference type="HAMAP" id="MF_01405">
    <property type="entry name" value="Non_canon_purine_NTPase"/>
    <property type="match status" value="1"/>
</dbReference>
<dbReference type="Pfam" id="PF01725">
    <property type="entry name" value="Ham1p_like"/>
    <property type="match status" value="1"/>
</dbReference>
<feature type="binding site" evidence="10">
    <location>
        <begin position="8"/>
        <end position="13"/>
    </location>
    <ligand>
        <name>substrate</name>
    </ligand>
</feature>
<evidence type="ECO:0000256" key="6">
    <source>
        <dbReference type="ARBA" id="ARBA00022842"/>
    </source>
</evidence>
<dbReference type="FunFam" id="3.90.950.10:FF:000001">
    <property type="entry name" value="dITP/XTP pyrophosphatase"/>
    <property type="match status" value="1"/>
</dbReference>
<feature type="binding site" evidence="10">
    <location>
        <position position="71"/>
    </location>
    <ligand>
        <name>substrate</name>
    </ligand>
</feature>
<evidence type="ECO:0000256" key="2">
    <source>
        <dbReference type="ARBA" id="ARBA00011738"/>
    </source>
</evidence>
<name>A0A0A1GYK1_9LACO</name>
<dbReference type="GO" id="GO:0036220">
    <property type="term" value="F:ITP diphosphatase activity"/>
    <property type="evidence" value="ECO:0007669"/>
    <property type="project" value="UniProtKB-UniRule"/>
</dbReference>
<evidence type="ECO:0000256" key="7">
    <source>
        <dbReference type="ARBA" id="ARBA00023080"/>
    </source>
</evidence>
<keyword evidence="3 10" id="KW-0479">Metal-binding</keyword>
<dbReference type="GO" id="GO:0035870">
    <property type="term" value="F:dITP diphosphatase activity"/>
    <property type="evidence" value="ECO:0007669"/>
    <property type="project" value="UniProtKB-UniRule"/>
</dbReference>
<dbReference type="EMBL" id="AP014680">
    <property type="protein sequence ID" value="BAP86029.1"/>
    <property type="molecule type" value="Genomic_DNA"/>
</dbReference>
<dbReference type="HOGENOM" id="CLU_082080_0_2_9"/>